<proteinExistence type="predicted"/>
<sequence>MLCFYSLPAHQLHIILTAILLYKQFSILHFFIPNSHSLFFICVHFIIPFFSSPFSTNKMVGTSLEQQLRNFLRSMHDQGILDHNFENVRRLQTQGNPQFLTEVITMFINDADVSLAETTRLMNEPELDYETLTSYLHQLRGSSASIGGCRMAVACRDVRQAIDARDKARCLETFERVKQEYQTLRSSFNNILQLERSIMAYENRRRRG</sequence>
<evidence type="ECO:0000313" key="1">
    <source>
        <dbReference type="EMBL" id="KAJ0084106.1"/>
    </source>
</evidence>
<protein>
    <submittedName>
        <fullName evidence="1">Uncharacterized protein</fullName>
    </submittedName>
</protein>
<gene>
    <name evidence="1" type="ORF">Patl1_30464</name>
</gene>
<name>A0ACC1AED8_9ROSI</name>
<dbReference type="Proteomes" id="UP001164250">
    <property type="component" value="Chromosome 11"/>
</dbReference>
<dbReference type="EMBL" id="CM047907">
    <property type="protein sequence ID" value="KAJ0084106.1"/>
    <property type="molecule type" value="Genomic_DNA"/>
</dbReference>
<organism evidence="1 2">
    <name type="scientific">Pistacia atlantica</name>
    <dbReference type="NCBI Taxonomy" id="434234"/>
    <lineage>
        <taxon>Eukaryota</taxon>
        <taxon>Viridiplantae</taxon>
        <taxon>Streptophyta</taxon>
        <taxon>Embryophyta</taxon>
        <taxon>Tracheophyta</taxon>
        <taxon>Spermatophyta</taxon>
        <taxon>Magnoliopsida</taxon>
        <taxon>eudicotyledons</taxon>
        <taxon>Gunneridae</taxon>
        <taxon>Pentapetalae</taxon>
        <taxon>rosids</taxon>
        <taxon>malvids</taxon>
        <taxon>Sapindales</taxon>
        <taxon>Anacardiaceae</taxon>
        <taxon>Pistacia</taxon>
    </lineage>
</organism>
<keyword evidence="2" id="KW-1185">Reference proteome</keyword>
<comment type="caution">
    <text evidence="1">The sequence shown here is derived from an EMBL/GenBank/DDBJ whole genome shotgun (WGS) entry which is preliminary data.</text>
</comment>
<accession>A0ACC1AED8</accession>
<reference evidence="2" key="1">
    <citation type="journal article" date="2023" name="G3 (Bethesda)">
        <title>Genome assembly and association tests identify interacting loci associated with vigor, precocity, and sex in interspecific pistachio rootstocks.</title>
        <authorList>
            <person name="Palmer W."/>
            <person name="Jacygrad E."/>
            <person name="Sagayaradj S."/>
            <person name="Cavanaugh K."/>
            <person name="Han R."/>
            <person name="Bertier L."/>
            <person name="Beede B."/>
            <person name="Kafkas S."/>
            <person name="Golino D."/>
            <person name="Preece J."/>
            <person name="Michelmore R."/>
        </authorList>
    </citation>
    <scope>NUCLEOTIDE SEQUENCE [LARGE SCALE GENOMIC DNA]</scope>
</reference>
<evidence type="ECO:0000313" key="2">
    <source>
        <dbReference type="Proteomes" id="UP001164250"/>
    </source>
</evidence>